<proteinExistence type="predicted"/>
<evidence type="ECO:0000313" key="2">
    <source>
        <dbReference type="EMBL" id="QHI99757.1"/>
    </source>
</evidence>
<organism evidence="2 3">
    <name type="scientific">Xylophilus rhododendri</name>
    <dbReference type="NCBI Taxonomy" id="2697032"/>
    <lineage>
        <taxon>Bacteria</taxon>
        <taxon>Pseudomonadati</taxon>
        <taxon>Pseudomonadota</taxon>
        <taxon>Betaproteobacteria</taxon>
        <taxon>Burkholderiales</taxon>
        <taxon>Xylophilus</taxon>
    </lineage>
</organism>
<dbReference type="AlphaFoldDB" id="A0A857J7R9"/>
<feature type="compositionally biased region" description="Pro residues" evidence="1">
    <location>
        <begin position="626"/>
        <end position="642"/>
    </location>
</feature>
<protein>
    <submittedName>
        <fullName evidence="2">Uncharacterized protein</fullName>
    </submittedName>
</protein>
<gene>
    <name evidence="2" type="ORF">GT347_18300</name>
</gene>
<feature type="region of interest" description="Disordered" evidence="1">
    <location>
        <begin position="624"/>
        <end position="694"/>
    </location>
</feature>
<reference evidence="2 3" key="1">
    <citation type="submission" date="2020-01" db="EMBL/GenBank/DDBJ databases">
        <title>Genome sequencing of strain KACC 21265.</title>
        <authorList>
            <person name="Heo J."/>
            <person name="Kim S.-J."/>
            <person name="Kim J.-S."/>
            <person name="Hong S.-B."/>
            <person name="Kwon S.-W."/>
        </authorList>
    </citation>
    <scope>NUCLEOTIDE SEQUENCE [LARGE SCALE GENOMIC DNA]</scope>
    <source>
        <strain evidence="2 3">KACC 21265</strain>
    </source>
</reference>
<evidence type="ECO:0000256" key="1">
    <source>
        <dbReference type="SAM" id="MobiDB-lite"/>
    </source>
</evidence>
<dbReference type="RefSeq" id="WP_160553568.1">
    <property type="nucleotide sequence ID" value="NZ_CP047650.1"/>
</dbReference>
<dbReference type="EMBL" id="CP047650">
    <property type="protein sequence ID" value="QHI99757.1"/>
    <property type="molecule type" value="Genomic_DNA"/>
</dbReference>
<accession>A0A857J7R9</accession>
<sequence length="694" mass="77409">MAWALAELSATELTARNAMRKVREVFARRQLNVYCRHLPGWLALARPDLYEDRWPGLGRMYQELRHACSTGTRLLDAGGTWRQHITWYARHYGLPLTHFLALHETALVHQLVWELRGSLPSRDTIATLMQTCGGGGMHTVQGQARIVDHTNSIVTCVNAMAEHGFPTAGLEICMLLLARGVRLTKEQMRDLPLAVPGLAYAGGWYFPEAEQPVRFLGCRCDDPELQLFRGFAPMGLDSTGQASFAKHLVHSHPEGCSLQQCQALLRAWNTGLDERAACDYTAAFRRNAWLLPISETRFTVDPDLVCTSLRQFILANCTQPGSWLAHRHMPDAASQTGETPADGHGVRESRLVFGLLAQAVQRHALDSYLQTDCRGRQVFHNKKIRQQLLASHPGLCDTAIRDCLAHELPAHIDRTLAARQWLKAPASREQLAASLATLQARLPLLAFTDRSVLAAWVNRIDPEHYCTAKMLSQYIRRLPNSEARAVKKLDELIGGASLSCYLVPECRLLDLYALRNQLGLQGISITRKRLMELVLERRDAIAAAQGDPVDARLWDTSSRRQARVREIMALRKLEPGSPMPSWPLFEEALEQVLQVHAPGGARRHFSGSCAMEIYGHLELELAQRPSPRPTADPLPEPAPLPQQPDGAADLQRRKRTAGEAQDMPDEPVARRTRSAAARVPRAGAERRGRPGIRS</sequence>
<dbReference type="KEGG" id="xyk:GT347_18300"/>
<dbReference type="Proteomes" id="UP000464787">
    <property type="component" value="Chromosome"/>
</dbReference>
<name>A0A857J7R9_9BURK</name>
<keyword evidence="3" id="KW-1185">Reference proteome</keyword>
<evidence type="ECO:0000313" key="3">
    <source>
        <dbReference type="Proteomes" id="UP000464787"/>
    </source>
</evidence>